<evidence type="ECO:0000256" key="1">
    <source>
        <dbReference type="SAM" id="MobiDB-lite"/>
    </source>
</evidence>
<proteinExistence type="predicted"/>
<evidence type="ECO:0000313" key="2">
    <source>
        <dbReference type="EMBL" id="SBQ54286.1"/>
    </source>
</evidence>
<sequence>NINPYPEDNRRRQEDRNSEIPPAPGHKAPVCTTSATKAYLLYCSTCLL</sequence>
<dbReference type="EMBL" id="HAEB01007759">
    <property type="protein sequence ID" value="SBQ54286.1"/>
    <property type="molecule type" value="Transcribed_RNA"/>
</dbReference>
<reference evidence="2" key="1">
    <citation type="submission" date="2016-05" db="EMBL/GenBank/DDBJ databases">
        <authorList>
            <person name="Lavstsen T."/>
            <person name="Jespersen J.S."/>
        </authorList>
    </citation>
    <scope>NUCLEOTIDE SEQUENCE</scope>
    <source>
        <tissue evidence="2">Brain</tissue>
    </source>
</reference>
<dbReference type="AlphaFoldDB" id="A0A1A8F697"/>
<protein>
    <submittedName>
        <fullName evidence="2">Uncharacterized protein</fullName>
    </submittedName>
</protein>
<accession>A0A1A8F697</accession>
<feature type="region of interest" description="Disordered" evidence="1">
    <location>
        <begin position="1"/>
        <end position="28"/>
    </location>
</feature>
<gene>
    <name evidence="2" type="primary">Nfu_g_1_013397</name>
</gene>
<organism evidence="2">
    <name type="scientific">Nothobranchius korthausae</name>
    <dbReference type="NCBI Taxonomy" id="1143690"/>
    <lineage>
        <taxon>Eukaryota</taxon>
        <taxon>Metazoa</taxon>
        <taxon>Chordata</taxon>
        <taxon>Craniata</taxon>
        <taxon>Vertebrata</taxon>
        <taxon>Euteleostomi</taxon>
        <taxon>Actinopterygii</taxon>
        <taxon>Neopterygii</taxon>
        <taxon>Teleostei</taxon>
        <taxon>Neoteleostei</taxon>
        <taxon>Acanthomorphata</taxon>
        <taxon>Ovalentaria</taxon>
        <taxon>Atherinomorphae</taxon>
        <taxon>Cyprinodontiformes</taxon>
        <taxon>Nothobranchiidae</taxon>
        <taxon>Nothobranchius</taxon>
    </lineage>
</organism>
<name>A0A1A8F697_9TELE</name>
<feature type="non-terminal residue" evidence="2">
    <location>
        <position position="1"/>
    </location>
</feature>
<feature type="compositionally biased region" description="Basic and acidic residues" evidence="1">
    <location>
        <begin position="7"/>
        <end position="18"/>
    </location>
</feature>
<reference evidence="2" key="2">
    <citation type="submission" date="2016-06" db="EMBL/GenBank/DDBJ databases">
        <title>The genome of a short-lived fish provides insights into sex chromosome evolution and the genetic control of aging.</title>
        <authorList>
            <person name="Reichwald K."/>
            <person name="Felder M."/>
            <person name="Petzold A."/>
            <person name="Koch P."/>
            <person name="Groth M."/>
            <person name="Platzer M."/>
        </authorList>
    </citation>
    <scope>NUCLEOTIDE SEQUENCE</scope>
    <source>
        <tissue evidence="2">Brain</tissue>
    </source>
</reference>